<dbReference type="PANTHER" id="PTHR39453:SF1">
    <property type="entry name" value="PHOSPHATE PROPANOYLTRANSFERASE"/>
    <property type="match status" value="1"/>
</dbReference>
<accession>A0A1H3HWM6</accession>
<comment type="catalytic activity">
    <reaction evidence="9 10">
        <text>propanoyl-CoA + phosphate = propanoyl phosphate + CoA</text>
        <dbReference type="Rhea" id="RHEA:28046"/>
        <dbReference type="ChEBI" id="CHEBI:43474"/>
        <dbReference type="ChEBI" id="CHEBI:57287"/>
        <dbReference type="ChEBI" id="CHEBI:57392"/>
        <dbReference type="ChEBI" id="CHEBI:58933"/>
        <dbReference type="EC" id="2.3.1.222"/>
    </reaction>
</comment>
<evidence type="ECO:0000256" key="10">
    <source>
        <dbReference type="PIRNR" id="PIRNR010130"/>
    </source>
</evidence>
<dbReference type="PANTHER" id="PTHR39453">
    <property type="entry name" value="PHOSPHATE PROPANOYLTRANSFERASE"/>
    <property type="match status" value="1"/>
</dbReference>
<comment type="similarity">
    <text evidence="2 10">Belongs to the PduL family.</text>
</comment>
<organism evidence="11 12">
    <name type="scientific">Evansella caseinilytica</name>
    <dbReference type="NCBI Taxonomy" id="1503961"/>
    <lineage>
        <taxon>Bacteria</taxon>
        <taxon>Bacillati</taxon>
        <taxon>Bacillota</taxon>
        <taxon>Bacilli</taxon>
        <taxon>Bacillales</taxon>
        <taxon>Bacillaceae</taxon>
        <taxon>Evansella</taxon>
    </lineage>
</organism>
<keyword evidence="12" id="KW-1185">Reference proteome</keyword>
<dbReference type="EMBL" id="FNPI01000001">
    <property type="protein sequence ID" value="SDY19913.1"/>
    <property type="molecule type" value="Genomic_DNA"/>
</dbReference>
<dbReference type="GO" id="GO:0046872">
    <property type="term" value="F:metal ion binding"/>
    <property type="evidence" value="ECO:0007669"/>
    <property type="project" value="UniProtKB-KW"/>
</dbReference>
<keyword evidence="8 10" id="KW-0012">Acyltransferase</keyword>
<evidence type="ECO:0000256" key="8">
    <source>
        <dbReference type="ARBA" id="ARBA00023315"/>
    </source>
</evidence>
<comment type="pathway">
    <text evidence="10">Polyol metabolism; 1,2-propanediol degradation.</text>
</comment>
<dbReference type="UniPathway" id="UPA00621"/>
<dbReference type="OrthoDB" id="9784365at2"/>
<evidence type="ECO:0000256" key="2">
    <source>
        <dbReference type="ARBA" id="ARBA00007342"/>
    </source>
</evidence>
<keyword evidence="7" id="KW-0862">Zinc</keyword>
<keyword evidence="6" id="KW-0479">Metal-binding</keyword>
<keyword evidence="5 10" id="KW-0808">Transferase</keyword>
<evidence type="ECO:0000256" key="6">
    <source>
        <dbReference type="ARBA" id="ARBA00022723"/>
    </source>
</evidence>
<dbReference type="EC" id="2.3.1.222" evidence="3 10"/>
<proteinExistence type="inferred from homology"/>
<dbReference type="NCBIfam" id="NF011652">
    <property type="entry name" value="PRK15070.1"/>
    <property type="match status" value="1"/>
</dbReference>
<comment type="function">
    <text evidence="10">Involved in 1,2-propanediol (1,2-PD) degradation by catalyzing the conversion of propanoyl-CoA to propanoyl-phosphate.</text>
</comment>
<protein>
    <recommendedName>
        <fullName evidence="4 10">Phosphate propanoyltransferase</fullName>
        <ecNumber evidence="3 10">2.3.1.222</ecNumber>
    </recommendedName>
</protein>
<evidence type="ECO:0000256" key="5">
    <source>
        <dbReference type="ARBA" id="ARBA00022679"/>
    </source>
</evidence>
<gene>
    <name evidence="11" type="ORF">SAMN05421736_101639</name>
</gene>
<name>A0A1H3HWM6_9BACI</name>
<dbReference type="Proteomes" id="UP000198935">
    <property type="component" value="Unassembled WGS sequence"/>
</dbReference>
<evidence type="ECO:0000256" key="4">
    <source>
        <dbReference type="ARBA" id="ARBA00020837"/>
    </source>
</evidence>
<dbReference type="GO" id="GO:0051144">
    <property type="term" value="P:1,2-propanediol catabolic process"/>
    <property type="evidence" value="ECO:0007669"/>
    <property type="project" value="UniProtKB-UniPathway"/>
</dbReference>
<evidence type="ECO:0000256" key="9">
    <source>
        <dbReference type="ARBA" id="ARBA00047589"/>
    </source>
</evidence>
<evidence type="ECO:0000256" key="1">
    <source>
        <dbReference type="ARBA" id="ARBA00001947"/>
    </source>
</evidence>
<dbReference type="Pfam" id="PF06130">
    <property type="entry name" value="PTAC"/>
    <property type="match status" value="1"/>
</dbReference>
<evidence type="ECO:0000256" key="7">
    <source>
        <dbReference type="ARBA" id="ARBA00022833"/>
    </source>
</evidence>
<dbReference type="PIRSF" id="PIRSF010130">
    <property type="entry name" value="PduL"/>
    <property type="match status" value="1"/>
</dbReference>
<reference evidence="12" key="1">
    <citation type="submission" date="2016-10" db="EMBL/GenBank/DDBJ databases">
        <authorList>
            <person name="Varghese N."/>
            <person name="Submissions S."/>
        </authorList>
    </citation>
    <scope>NUCLEOTIDE SEQUENCE [LARGE SCALE GENOMIC DNA]</scope>
    <source>
        <strain evidence="12">SP</strain>
    </source>
</reference>
<comment type="cofactor">
    <cofactor evidence="1">
        <name>Zn(2+)</name>
        <dbReference type="ChEBI" id="CHEBI:29105"/>
    </cofactor>
</comment>
<dbReference type="AlphaFoldDB" id="A0A1H3HWM6"/>
<dbReference type="STRING" id="1503961.SAMN05421736_101639"/>
<dbReference type="GO" id="GO:0016747">
    <property type="term" value="F:acyltransferase activity, transferring groups other than amino-acyl groups"/>
    <property type="evidence" value="ECO:0007669"/>
    <property type="project" value="InterPro"/>
</dbReference>
<dbReference type="InterPro" id="IPR008300">
    <property type="entry name" value="PTAC"/>
</dbReference>
<sequence>MDEKTVKQLAEKIVDEIRSAIKIPIGISNRHLHLTRADFQLLFPHEELTMKKQLRQPGEFAAEQTVSIAGPKGVIENVRILGPFRNRSQLELAMTDARKIGLSLPLRLSGNVSGTPGVRIQSPHSDIELPEGAIIAQRHIHMSVQEAAFLGLEQGEAVAVKIRGEGRSLIFDDCIVRVGENMVLEMHLDTDEANAANVTQETFAAFIPKNEKSSAAAQ</sequence>
<evidence type="ECO:0000256" key="3">
    <source>
        <dbReference type="ARBA" id="ARBA00012206"/>
    </source>
</evidence>
<evidence type="ECO:0000313" key="12">
    <source>
        <dbReference type="Proteomes" id="UP000198935"/>
    </source>
</evidence>
<evidence type="ECO:0000313" key="11">
    <source>
        <dbReference type="EMBL" id="SDY19913.1"/>
    </source>
</evidence>